<reference evidence="3" key="1">
    <citation type="submission" date="2025-08" db="UniProtKB">
        <authorList>
            <consortium name="RefSeq"/>
        </authorList>
    </citation>
    <scope>IDENTIFICATION</scope>
    <source>
        <tissue evidence="3">Whole body</tissue>
    </source>
</reference>
<feature type="chain" id="PRO_5026867554" evidence="1">
    <location>
        <begin position="21"/>
        <end position="170"/>
    </location>
</feature>
<organism evidence="2 3">
    <name type="scientific">Temnothorax curvispinosus</name>
    <dbReference type="NCBI Taxonomy" id="300111"/>
    <lineage>
        <taxon>Eukaryota</taxon>
        <taxon>Metazoa</taxon>
        <taxon>Ecdysozoa</taxon>
        <taxon>Arthropoda</taxon>
        <taxon>Hexapoda</taxon>
        <taxon>Insecta</taxon>
        <taxon>Pterygota</taxon>
        <taxon>Neoptera</taxon>
        <taxon>Endopterygota</taxon>
        <taxon>Hymenoptera</taxon>
        <taxon>Apocrita</taxon>
        <taxon>Aculeata</taxon>
        <taxon>Formicoidea</taxon>
        <taxon>Formicidae</taxon>
        <taxon>Myrmicinae</taxon>
        <taxon>Temnothorax</taxon>
    </lineage>
</organism>
<dbReference type="SUPFAM" id="SSF53756">
    <property type="entry name" value="UDP-Glycosyltransferase/glycogen phosphorylase"/>
    <property type="match status" value="1"/>
</dbReference>
<dbReference type="AlphaFoldDB" id="A0A6J1RG42"/>
<proteinExistence type="predicted"/>
<protein>
    <submittedName>
        <fullName evidence="3">Uncharacterized protein LOC112468818</fullName>
    </submittedName>
</protein>
<evidence type="ECO:0000256" key="1">
    <source>
        <dbReference type="SAM" id="SignalP"/>
    </source>
</evidence>
<dbReference type="Proteomes" id="UP000504618">
    <property type="component" value="Unplaced"/>
</dbReference>
<dbReference type="RefSeq" id="XP_024893944.1">
    <property type="nucleotide sequence ID" value="XM_025038176.1"/>
</dbReference>
<feature type="signal peptide" evidence="1">
    <location>
        <begin position="1"/>
        <end position="20"/>
    </location>
</feature>
<keyword evidence="2" id="KW-1185">Reference proteome</keyword>
<accession>A0A6J1RG42</accession>
<dbReference type="OrthoDB" id="5835829at2759"/>
<keyword evidence="1" id="KW-0732">Signal</keyword>
<gene>
    <name evidence="3" type="primary">LOC112468818</name>
</gene>
<evidence type="ECO:0000313" key="2">
    <source>
        <dbReference type="Proteomes" id="UP000504618"/>
    </source>
</evidence>
<sequence>MLSSVILFVCCILMGDLVTASKPMSILVIATLPSPSHHVWTEHLVKGLLRKGHHVHVASIQETKIKGILGQNLTYAVFDGVMETIEQSEDYNLAEWEQYSVLYMIKFQYQWGIGGCQTVIRTKGARELLEMVKTVEFDVIVHDITLAQCFYGLWEVGQSSISEVYSNCLV</sequence>
<name>A0A6J1RG42_9HYME</name>
<evidence type="ECO:0000313" key="3">
    <source>
        <dbReference type="RefSeq" id="XP_024893944.1"/>
    </source>
</evidence>
<dbReference type="Gene3D" id="3.40.50.2000">
    <property type="entry name" value="Glycogen Phosphorylase B"/>
    <property type="match status" value="1"/>
</dbReference>
<dbReference type="GeneID" id="112468818"/>